<dbReference type="SUPFAM" id="SSF161098">
    <property type="entry name" value="MetI-like"/>
    <property type="match status" value="1"/>
</dbReference>
<dbReference type="Gene3D" id="1.10.3720.10">
    <property type="entry name" value="MetI-like"/>
    <property type="match status" value="1"/>
</dbReference>
<feature type="transmembrane region" description="Helical" evidence="7">
    <location>
        <begin position="123"/>
        <end position="144"/>
    </location>
</feature>
<feature type="transmembrane region" description="Helical" evidence="7">
    <location>
        <begin position="97"/>
        <end position="117"/>
    </location>
</feature>
<dbReference type="STRING" id="642492.Clole_1398"/>
<comment type="similarity">
    <text evidence="7">Belongs to the binding-protein-dependent transport system permease family.</text>
</comment>
<gene>
    <name evidence="9" type="ordered locus">Clole_1398</name>
</gene>
<accession>F2JI96</accession>
<dbReference type="CDD" id="cd06261">
    <property type="entry name" value="TM_PBP2"/>
    <property type="match status" value="1"/>
</dbReference>
<feature type="transmembrane region" description="Helical" evidence="7">
    <location>
        <begin position="221"/>
        <end position="243"/>
    </location>
</feature>
<evidence type="ECO:0000256" key="4">
    <source>
        <dbReference type="ARBA" id="ARBA00022692"/>
    </source>
</evidence>
<dbReference type="Proteomes" id="UP000008467">
    <property type="component" value="Chromosome"/>
</dbReference>
<keyword evidence="2 7" id="KW-0813">Transport</keyword>
<comment type="subcellular location">
    <subcellularLocation>
        <location evidence="1 7">Cell membrane</location>
        <topology evidence="1 7">Multi-pass membrane protein</topology>
    </subcellularLocation>
</comment>
<dbReference type="RefSeq" id="WP_013656423.1">
    <property type="nucleotide sequence ID" value="NC_015275.1"/>
</dbReference>
<feature type="transmembrane region" description="Helical" evidence="7">
    <location>
        <begin position="66"/>
        <end position="85"/>
    </location>
</feature>
<keyword evidence="3" id="KW-1003">Cell membrane</keyword>
<dbReference type="Pfam" id="PF00528">
    <property type="entry name" value="BPD_transp_1"/>
    <property type="match status" value="1"/>
</dbReference>
<name>F2JI96_CELLD</name>
<feature type="transmembrane region" description="Helical" evidence="7">
    <location>
        <begin position="13"/>
        <end position="30"/>
    </location>
</feature>
<protein>
    <submittedName>
        <fullName evidence="9">ABC-type transporter, integral membrane subunit</fullName>
    </submittedName>
</protein>
<keyword evidence="10" id="KW-1185">Reference proteome</keyword>
<evidence type="ECO:0000256" key="6">
    <source>
        <dbReference type="ARBA" id="ARBA00023136"/>
    </source>
</evidence>
<dbReference type="GO" id="GO:0055085">
    <property type="term" value="P:transmembrane transport"/>
    <property type="evidence" value="ECO:0007669"/>
    <property type="project" value="InterPro"/>
</dbReference>
<dbReference type="AlphaFoldDB" id="F2JI96"/>
<dbReference type="InterPro" id="IPR035906">
    <property type="entry name" value="MetI-like_sf"/>
</dbReference>
<keyword evidence="6 7" id="KW-0472">Membrane</keyword>
<proteinExistence type="inferred from homology"/>
<keyword evidence="4 7" id="KW-0812">Transmembrane</keyword>
<dbReference type="HOGENOM" id="CLU_046113_4_2_9"/>
<evidence type="ECO:0000256" key="1">
    <source>
        <dbReference type="ARBA" id="ARBA00004651"/>
    </source>
</evidence>
<keyword evidence="5 7" id="KW-1133">Transmembrane helix</keyword>
<feature type="domain" description="ABC transmembrane type-1" evidence="8">
    <location>
        <begin position="59"/>
        <end position="239"/>
    </location>
</feature>
<dbReference type="eggNOG" id="COG0600">
    <property type="taxonomic scope" value="Bacteria"/>
</dbReference>
<evidence type="ECO:0000256" key="7">
    <source>
        <dbReference type="RuleBase" id="RU363032"/>
    </source>
</evidence>
<evidence type="ECO:0000259" key="8">
    <source>
        <dbReference type="PROSITE" id="PS50928"/>
    </source>
</evidence>
<dbReference type="GO" id="GO:0005886">
    <property type="term" value="C:plasma membrane"/>
    <property type="evidence" value="ECO:0007669"/>
    <property type="project" value="UniProtKB-SubCell"/>
</dbReference>
<evidence type="ECO:0000313" key="9">
    <source>
        <dbReference type="EMBL" id="ADZ83124.1"/>
    </source>
</evidence>
<dbReference type="EMBL" id="CP002582">
    <property type="protein sequence ID" value="ADZ83124.1"/>
    <property type="molecule type" value="Genomic_DNA"/>
</dbReference>
<reference evidence="9 10" key="1">
    <citation type="journal article" date="2011" name="J. Bacteriol.">
        <title>Complete genome sequence of the cellulose-degrading bacterium Cellulosilyticum lentocellum.</title>
        <authorList>
            <consortium name="US DOE Joint Genome Institute"/>
            <person name="Miller D.A."/>
            <person name="Suen G."/>
            <person name="Bruce D."/>
            <person name="Copeland A."/>
            <person name="Cheng J.F."/>
            <person name="Detter C."/>
            <person name="Goodwin L.A."/>
            <person name="Han C.S."/>
            <person name="Hauser L.J."/>
            <person name="Land M.L."/>
            <person name="Lapidus A."/>
            <person name="Lucas S."/>
            <person name="Meincke L."/>
            <person name="Pitluck S."/>
            <person name="Tapia R."/>
            <person name="Teshima H."/>
            <person name="Woyke T."/>
            <person name="Fox B.G."/>
            <person name="Angert E.R."/>
            <person name="Currie C.R."/>
        </authorList>
    </citation>
    <scope>NUCLEOTIDE SEQUENCE [LARGE SCALE GENOMIC DNA]</scope>
    <source>
        <strain evidence="10">ATCC 49066 / DSM 5427 / NCIMB 11756 / RHM5</strain>
    </source>
</reference>
<dbReference type="KEGG" id="cle:Clole_1398"/>
<organism evidence="9 10">
    <name type="scientific">Cellulosilyticum lentocellum (strain ATCC 49066 / DSM 5427 / NCIMB 11756 / RHM5)</name>
    <name type="common">Clostridium lentocellum</name>
    <dbReference type="NCBI Taxonomy" id="642492"/>
    <lineage>
        <taxon>Bacteria</taxon>
        <taxon>Bacillati</taxon>
        <taxon>Bacillota</taxon>
        <taxon>Clostridia</taxon>
        <taxon>Lachnospirales</taxon>
        <taxon>Cellulosilyticaceae</taxon>
        <taxon>Cellulosilyticum</taxon>
    </lineage>
</organism>
<evidence type="ECO:0000256" key="2">
    <source>
        <dbReference type="ARBA" id="ARBA00022448"/>
    </source>
</evidence>
<dbReference type="PANTHER" id="PTHR30151">
    <property type="entry name" value="ALKANE SULFONATE ABC TRANSPORTER-RELATED, MEMBRANE SUBUNIT"/>
    <property type="match status" value="1"/>
</dbReference>
<sequence>MKPSIIINKLKKTLIYSIWLVLWQIAYLCIDKEVLIPSPMHTFTKLLEMLTTTVFYLQIAGTFYRVFMGIGSSLILGIVSAYLAYKSLFFRTFIKPMINFMKSTPVMAIIILALLWFKSEEVPIFVCFLMCYPLVYTNILNGLLELSQELKELSKVYEVKAFYYIKECVLPQLRPYLRTAMQLVVGMAFKVVIAAEVLAIPKYAMGYELLDAKIYLETTEVFAWIIVIILLSQFCEYIVDLLFKERRKV</sequence>
<dbReference type="PROSITE" id="PS50928">
    <property type="entry name" value="ABC_TM1"/>
    <property type="match status" value="1"/>
</dbReference>
<feature type="transmembrane region" description="Helical" evidence="7">
    <location>
        <begin position="183"/>
        <end position="201"/>
    </location>
</feature>
<dbReference type="PANTHER" id="PTHR30151:SF0">
    <property type="entry name" value="ABC TRANSPORTER PERMEASE PROTEIN MJ0413-RELATED"/>
    <property type="match status" value="1"/>
</dbReference>
<evidence type="ECO:0000313" key="10">
    <source>
        <dbReference type="Proteomes" id="UP000008467"/>
    </source>
</evidence>
<evidence type="ECO:0000256" key="5">
    <source>
        <dbReference type="ARBA" id="ARBA00022989"/>
    </source>
</evidence>
<dbReference type="InterPro" id="IPR000515">
    <property type="entry name" value="MetI-like"/>
</dbReference>
<evidence type="ECO:0000256" key="3">
    <source>
        <dbReference type="ARBA" id="ARBA00022475"/>
    </source>
</evidence>